<organism evidence="2 3">
    <name type="scientific">Capnocytophaga gingivalis</name>
    <dbReference type="NCBI Taxonomy" id="1017"/>
    <lineage>
        <taxon>Bacteria</taxon>
        <taxon>Pseudomonadati</taxon>
        <taxon>Bacteroidota</taxon>
        <taxon>Flavobacteriia</taxon>
        <taxon>Flavobacteriales</taxon>
        <taxon>Flavobacteriaceae</taxon>
        <taxon>Capnocytophaga</taxon>
    </lineage>
</organism>
<gene>
    <name evidence="2" type="ORF">CGC50_00970</name>
</gene>
<name>A0A250FL43_9FLAO</name>
<protein>
    <submittedName>
        <fullName evidence="2">Uncharacterized protein</fullName>
    </submittedName>
</protein>
<feature type="transmembrane region" description="Helical" evidence="1">
    <location>
        <begin position="7"/>
        <end position="26"/>
    </location>
</feature>
<evidence type="ECO:0000256" key="1">
    <source>
        <dbReference type="SAM" id="Phobius"/>
    </source>
</evidence>
<proteinExistence type="predicted"/>
<dbReference type="OrthoDB" id="1149093at2"/>
<dbReference type="RefSeq" id="WP_095909316.1">
    <property type="nucleotide sequence ID" value="NZ_CALAHR010000020.1"/>
</dbReference>
<keyword evidence="1" id="KW-0472">Membrane</keyword>
<dbReference type="GeneID" id="84807138"/>
<accession>A0A250FL43</accession>
<feature type="transmembrane region" description="Helical" evidence="1">
    <location>
        <begin position="110"/>
        <end position="129"/>
    </location>
</feature>
<dbReference type="Proteomes" id="UP000217250">
    <property type="component" value="Chromosome"/>
</dbReference>
<feature type="transmembrane region" description="Helical" evidence="1">
    <location>
        <begin position="46"/>
        <end position="67"/>
    </location>
</feature>
<evidence type="ECO:0000313" key="2">
    <source>
        <dbReference type="EMBL" id="ATA85850.1"/>
    </source>
</evidence>
<reference evidence="3" key="1">
    <citation type="submission" date="2017-06" db="EMBL/GenBank/DDBJ databases">
        <title>Capnocytophaga spp. assemblies.</title>
        <authorList>
            <person name="Gulvik C.A."/>
        </authorList>
    </citation>
    <scope>NUCLEOTIDE SEQUENCE [LARGE SCALE GENOMIC DNA]</scope>
    <source>
        <strain evidence="3">H1496</strain>
    </source>
</reference>
<dbReference type="AlphaFoldDB" id="A0A250FL43"/>
<dbReference type="KEGG" id="cgh:CGC50_00970"/>
<keyword evidence="1" id="KW-1133">Transmembrane helix</keyword>
<sequence>MKKSTSILLFQGLISVVSGILITQMSLLGRIGIHTMYRQFLVFRSWWKTALLLFAVQCLLLALLYGVRKAMSLSSAKKVAWILLLVGILGAGATYWDFSHTMHKVMKAKFHFGFYLFWLGWAVSCLYFISVKDEERKVTNEEIEKIKEVKNEE</sequence>
<feature type="transmembrane region" description="Helical" evidence="1">
    <location>
        <begin position="79"/>
        <end position="98"/>
    </location>
</feature>
<evidence type="ECO:0000313" key="3">
    <source>
        <dbReference type="Proteomes" id="UP000217250"/>
    </source>
</evidence>
<keyword evidence="1" id="KW-0812">Transmembrane</keyword>
<dbReference type="EMBL" id="CP022386">
    <property type="protein sequence ID" value="ATA85850.1"/>
    <property type="molecule type" value="Genomic_DNA"/>
</dbReference>